<feature type="transmembrane region" description="Helical" evidence="7">
    <location>
        <begin position="89"/>
        <end position="110"/>
    </location>
</feature>
<feature type="transmembrane region" description="Helical" evidence="7">
    <location>
        <begin position="172"/>
        <end position="193"/>
    </location>
</feature>
<feature type="region of interest" description="Disordered" evidence="6">
    <location>
        <begin position="408"/>
        <end position="438"/>
    </location>
</feature>
<dbReference type="InterPro" id="IPR050638">
    <property type="entry name" value="AA-Vitamin_Transporters"/>
</dbReference>
<feature type="transmembrane region" description="Helical" evidence="7">
    <location>
        <begin position="117"/>
        <end position="136"/>
    </location>
</feature>
<feature type="transmembrane region" description="Helical" evidence="7">
    <location>
        <begin position="33"/>
        <end position="51"/>
    </location>
</feature>
<feature type="region of interest" description="Disordered" evidence="6">
    <location>
        <begin position="290"/>
        <end position="326"/>
    </location>
</feature>
<evidence type="ECO:0000256" key="4">
    <source>
        <dbReference type="ARBA" id="ARBA00022989"/>
    </source>
</evidence>
<dbReference type="EMBL" id="BOMV01000004">
    <property type="protein sequence ID" value="GIE92900.1"/>
    <property type="molecule type" value="Genomic_DNA"/>
</dbReference>
<dbReference type="InterPro" id="IPR000620">
    <property type="entry name" value="EamA_dom"/>
</dbReference>
<dbReference type="PANTHER" id="PTHR32322">
    <property type="entry name" value="INNER MEMBRANE TRANSPORTER"/>
    <property type="match status" value="1"/>
</dbReference>
<keyword evidence="3 7" id="KW-0812">Transmembrane</keyword>
<organism evidence="9 10">
    <name type="scientific">Paractinoplanes rishiriensis</name>
    <dbReference type="NCBI Taxonomy" id="1050105"/>
    <lineage>
        <taxon>Bacteria</taxon>
        <taxon>Bacillati</taxon>
        <taxon>Actinomycetota</taxon>
        <taxon>Actinomycetes</taxon>
        <taxon>Micromonosporales</taxon>
        <taxon>Micromonosporaceae</taxon>
        <taxon>Paractinoplanes</taxon>
    </lineage>
</organism>
<comment type="similarity">
    <text evidence="2">Belongs to the EamA transporter family.</text>
</comment>
<feature type="domain" description="EamA" evidence="8">
    <location>
        <begin position="142"/>
        <end position="274"/>
    </location>
</feature>
<evidence type="ECO:0000259" key="8">
    <source>
        <dbReference type="Pfam" id="PF00892"/>
    </source>
</evidence>
<feature type="compositionally biased region" description="Basic and acidic residues" evidence="6">
    <location>
        <begin position="311"/>
        <end position="323"/>
    </location>
</feature>
<dbReference type="RefSeq" id="WP_203778753.1">
    <property type="nucleotide sequence ID" value="NZ_BOMV01000004.1"/>
</dbReference>
<evidence type="ECO:0000256" key="1">
    <source>
        <dbReference type="ARBA" id="ARBA00004141"/>
    </source>
</evidence>
<evidence type="ECO:0000256" key="2">
    <source>
        <dbReference type="ARBA" id="ARBA00007362"/>
    </source>
</evidence>
<dbReference type="Proteomes" id="UP000636960">
    <property type="component" value="Unassembled WGS sequence"/>
</dbReference>
<feature type="transmembrane region" description="Helical" evidence="7">
    <location>
        <begin position="63"/>
        <end position="83"/>
    </location>
</feature>
<evidence type="ECO:0000256" key="6">
    <source>
        <dbReference type="SAM" id="MobiDB-lite"/>
    </source>
</evidence>
<gene>
    <name evidence="9" type="ORF">Ari01nite_03650</name>
</gene>
<feature type="compositionally biased region" description="Basic and acidic residues" evidence="6">
    <location>
        <begin position="408"/>
        <end position="422"/>
    </location>
</feature>
<feature type="transmembrane region" description="Helical" evidence="7">
    <location>
        <begin position="260"/>
        <end position="276"/>
    </location>
</feature>
<protein>
    <recommendedName>
        <fullName evidence="8">EamA domain-containing protein</fullName>
    </recommendedName>
</protein>
<evidence type="ECO:0000256" key="7">
    <source>
        <dbReference type="SAM" id="Phobius"/>
    </source>
</evidence>
<dbReference type="SUPFAM" id="SSF103481">
    <property type="entry name" value="Multidrug resistance efflux transporter EmrE"/>
    <property type="match status" value="2"/>
</dbReference>
<dbReference type="Pfam" id="PF00892">
    <property type="entry name" value="EamA"/>
    <property type="match status" value="2"/>
</dbReference>
<accession>A0A919MUS9</accession>
<comment type="caution">
    <text evidence="9">The sequence shown here is derived from an EMBL/GenBank/DDBJ whole genome shotgun (WGS) entry which is preliminary data.</text>
</comment>
<keyword evidence="5 7" id="KW-0472">Membrane</keyword>
<dbReference type="GO" id="GO:0016020">
    <property type="term" value="C:membrane"/>
    <property type="evidence" value="ECO:0007669"/>
    <property type="project" value="UniProtKB-SubCell"/>
</dbReference>
<proteinExistence type="inferred from homology"/>
<keyword evidence="4 7" id="KW-1133">Transmembrane helix</keyword>
<comment type="subcellular location">
    <subcellularLocation>
        <location evidence="1">Membrane</location>
        <topology evidence="1">Multi-pass membrane protein</topology>
    </subcellularLocation>
</comment>
<name>A0A919MUS9_9ACTN</name>
<feature type="transmembrane region" description="Helical" evidence="7">
    <location>
        <begin position="205"/>
        <end position="225"/>
    </location>
</feature>
<dbReference type="InterPro" id="IPR037185">
    <property type="entry name" value="EmrE-like"/>
</dbReference>
<feature type="region of interest" description="Disordered" evidence="6">
    <location>
        <begin position="339"/>
        <end position="395"/>
    </location>
</feature>
<keyword evidence="10" id="KW-1185">Reference proteome</keyword>
<feature type="transmembrane region" description="Helical" evidence="7">
    <location>
        <begin position="237"/>
        <end position="254"/>
    </location>
</feature>
<evidence type="ECO:0000256" key="3">
    <source>
        <dbReference type="ARBA" id="ARBA00022692"/>
    </source>
</evidence>
<evidence type="ECO:0000256" key="5">
    <source>
        <dbReference type="ARBA" id="ARBA00023136"/>
    </source>
</evidence>
<feature type="transmembrane region" description="Helical" evidence="7">
    <location>
        <begin position="142"/>
        <end position="160"/>
    </location>
</feature>
<dbReference type="PANTHER" id="PTHR32322:SF2">
    <property type="entry name" value="EAMA DOMAIN-CONTAINING PROTEIN"/>
    <property type="match status" value="1"/>
</dbReference>
<evidence type="ECO:0000313" key="10">
    <source>
        <dbReference type="Proteomes" id="UP000636960"/>
    </source>
</evidence>
<sequence length="438" mass="45840">MRPPVLLVTALTPAVWGTTYVVTTELLPPGRPLLAGVLRALPAGLLLLALTRRLPRGDWWWRSAVLGGLNIGVFFALLFVSAYRLPGGVAAVLGAAQPLLVAGLTVLLLTERVALRTVLAGLAGAAGVALAVLTAAARMDALGLLAGLAGTASMALGLVLTKRWGRPDVPLLTATGWQLAAGGLLLVPVTLLAEGLPPALTVGNLAGYAYLSVVGTALAYSIWFWGLERLPAARISLLGLLSPVVATALGWAVLGQRLTPAQVAGMVLAFGAVVWGQRSAQVRVFHDAPREADPRDPQHGPAHPVGGGDMAGRDPFEQRDQRRQHGVAGVVQAGLRPHAVGGLDDARPEGVPVGQQLEDLPLGSRLDPRPHLPAVRAGARPADVDEADLRPDLGKRARRGHRVVVRDRRVPGLVHTDRRHAQAVEAGVAPGQQVADRR</sequence>
<feature type="domain" description="EamA" evidence="8">
    <location>
        <begin position="8"/>
        <end position="132"/>
    </location>
</feature>
<evidence type="ECO:0000313" key="9">
    <source>
        <dbReference type="EMBL" id="GIE92900.1"/>
    </source>
</evidence>
<reference evidence="9" key="1">
    <citation type="submission" date="2021-01" db="EMBL/GenBank/DDBJ databases">
        <title>Whole genome shotgun sequence of Actinoplanes rishiriensis NBRC 108556.</title>
        <authorList>
            <person name="Komaki H."/>
            <person name="Tamura T."/>
        </authorList>
    </citation>
    <scope>NUCLEOTIDE SEQUENCE</scope>
    <source>
        <strain evidence="9">NBRC 108556</strain>
    </source>
</reference>
<dbReference type="AlphaFoldDB" id="A0A919MUS9"/>